<feature type="region of interest" description="Disordered" evidence="1">
    <location>
        <begin position="20"/>
        <end position="71"/>
    </location>
</feature>
<organism evidence="2 3">
    <name type="scientific">Haloarchaeobius litoreus</name>
    <dbReference type="NCBI Taxonomy" id="755306"/>
    <lineage>
        <taxon>Archaea</taxon>
        <taxon>Methanobacteriati</taxon>
        <taxon>Methanobacteriota</taxon>
        <taxon>Stenosarchaea group</taxon>
        <taxon>Halobacteria</taxon>
        <taxon>Halobacteriales</taxon>
        <taxon>Halorubellaceae</taxon>
        <taxon>Haloarchaeobius</taxon>
    </lineage>
</organism>
<reference evidence="2 3" key="1">
    <citation type="journal article" date="2019" name="Int. J. Syst. Evol. Microbiol.">
        <title>The Global Catalogue of Microorganisms (GCM) 10K type strain sequencing project: providing services to taxonomists for standard genome sequencing and annotation.</title>
        <authorList>
            <consortium name="The Broad Institute Genomics Platform"/>
            <consortium name="The Broad Institute Genome Sequencing Center for Infectious Disease"/>
            <person name="Wu L."/>
            <person name="Ma J."/>
        </authorList>
    </citation>
    <scope>NUCLEOTIDE SEQUENCE [LARGE SCALE GENOMIC DNA]</scope>
    <source>
        <strain evidence="2 3">CGMCC 1.10390</strain>
    </source>
</reference>
<dbReference type="EMBL" id="JBHUDO010000001">
    <property type="protein sequence ID" value="MFD1644620.1"/>
    <property type="molecule type" value="Genomic_DNA"/>
</dbReference>
<dbReference type="AlphaFoldDB" id="A0ABD6DFK0"/>
<accession>A0ABD6DFK0</accession>
<name>A0ABD6DFK0_9EURY</name>
<keyword evidence="3" id="KW-1185">Reference proteome</keyword>
<dbReference type="RefSeq" id="WP_256399883.1">
    <property type="nucleotide sequence ID" value="NZ_JANHJR010000002.1"/>
</dbReference>
<gene>
    <name evidence="2" type="ORF">ACFSBL_02890</name>
</gene>
<evidence type="ECO:0000256" key="1">
    <source>
        <dbReference type="SAM" id="MobiDB-lite"/>
    </source>
</evidence>
<comment type="caution">
    <text evidence="2">The sequence shown here is derived from an EMBL/GenBank/DDBJ whole genome shotgun (WGS) entry which is preliminary data.</text>
</comment>
<proteinExistence type="predicted"/>
<dbReference type="Proteomes" id="UP001597034">
    <property type="component" value="Unassembled WGS sequence"/>
</dbReference>
<feature type="compositionally biased region" description="Low complexity" evidence="1">
    <location>
        <begin position="32"/>
        <end position="44"/>
    </location>
</feature>
<dbReference type="PROSITE" id="PS51257">
    <property type="entry name" value="PROKAR_LIPOPROTEIN"/>
    <property type="match status" value="1"/>
</dbReference>
<evidence type="ECO:0000313" key="3">
    <source>
        <dbReference type="Proteomes" id="UP001597034"/>
    </source>
</evidence>
<evidence type="ECO:0000313" key="2">
    <source>
        <dbReference type="EMBL" id="MFD1644620.1"/>
    </source>
</evidence>
<sequence>MKRRTLLSSLASIGAVSVAGCIDDTGAGGPGTDEPTTDEPGTTTGDDDGTDTPNGTDDDDDDGSDFNPDEQTEAARFEIGSPEGVAFADNNKPVPVHVRNDADEERDFALQVTRPTPGSSDDLQLRDLGTTTLSADAYVTVVFYVPAEYTLAVEGDGRTLTEHQLDHGDFECNSGFTSITVAEDWSVETGGISTMMACPSPAARTIGVGQGEGQCAEAQDHTATVSYGDEEVSVEGTFITPTPCYSVDVAESGYDDESDVFELVLEATENDVDGCVECVGQVDYEATVGFEADFPAHVSVVHRTNDGDTEVGRATWNADFELGGE</sequence>
<protein>
    <submittedName>
        <fullName evidence="2">Uncharacterized protein</fullName>
    </submittedName>
</protein>
<feature type="compositionally biased region" description="Acidic residues" evidence="1">
    <location>
        <begin position="45"/>
        <end position="71"/>
    </location>
</feature>